<keyword evidence="8" id="KW-1185">Reference proteome</keyword>
<protein>
    <recommendedName>
        <fullName evidence="2">HECT-type E3 ubiquitin transferase</fullName>
        <ecNumber evidence="2">2.3.2.26</ecNumber>
    </recommendedName>
</protein>
<evidence type="ECO:0000256" key="2">
    <source>
        <dbReference type="ARBA" id="ARBA00012485"/>
    </source>
</evidence>
<dbReference type="GO" id="GO:0000209">
    <property type="term" value="P:protein polyubiquitination"/>
    <property type="evidence" value="ECO:0007669"/>
    <property type="project" value="InterPro"/>
</dbReference>
<dbReference type="Gene3D" id="3.30.2410.10">
    <property type="entry name" value="Hect, E3 ligase catalytic domain"/>
    <property type="match status" value="1"/>
</dbReference>
<dbReference type="SUPFAM" id="SSF56204">
    <property type="entry name" value="Hect, E3 ligase catalytic domain"/>
    <property type="match status" value="1"/>
</dbReference>
<dbReference type="GO" id="GO:0006511">
    <property type="term" value="P:ubiquitin-dependent protein catabolic process"/>
    <property type="evidence" value="ECO:0007669"/>
    <property type="project" value="TreeGrafter"/>
</dbReference>
<dbReference type="Gene3D" id="3.60.10.10">
    <property type="entry name" value="Endonuclease/exonuclease/phosphatase"/>
    <property type="match status" value="1"/>
</dbReference>
<dbReference type="InterPro" id="IPR036691">
    <property type="entry name" value="Endo/exonu/phosph_ase_sf"/>
</dbReference>
<dbReference type="EC" id="2.3.2.26" evidence="2"/>
<evidence type="ECO:0000256" key="3">
    <source>
        <dbReference type="ARBA" id="ARBA00022679"/>
    </source>
</evidence>
<dbReference type="Pfam" id="PF00632">
    <property type="entry name" value="HECT"/>
    <property type="match status" value="1"/>
</dbReference>
<dbReference type="GO" id="GO:0061630">
    <property type="term" value="F:ubiquitin protein ligase activity"/>
    <property type="evidence" value="ECO:0007669"/>
    <property type="project" value="UniProtKB-EC"/>
</dbReference>
<organism evidence="7 8">
    <name type="scientific">Plakobranchus ocellatus</name>
    <dbReference type="NCBI Taxonomy" id="259542"/>
    <lineage>
        <taxon>Eukaryota</taxon>
        <taxon>Metazoa</taxon>
        <taxon>Spiralia</taxon>
        <taxon>Lophotrochozoa</taxon>
        <taxon>Mollusca</taxon>
        <taxon>Gastropoda</taxon>
        <taxon>Heterobranchia</taxon>
        <taxon>Euthyneura</taxon>
        <taxon>Panpulmonata</taxon>
        <taxon>Sacoglossa</taxon>
        <taxon>Placobranchoidea</taxon>
        <taxon>Plakobranchidae</taxon>
        <taxon>Plakobranchus</taxon>
    </lineage>
</organism>
<dbReference type="SMART" id="SM00119">
    <property type="entry name" value="HECTc"/>
    <property type="match status" value="1"/>
</dbReference>
<name>A0AAV4B4V5_9GAST</name>
<dbReference type="Pfam" id="PF14529">
    <property type="entry name" value="Exo_endo_phos_2"/>
    <property type="match status" value="1"/>
</dbReference>
<evidence type="ECO:0000256" key="4">
    <source>
        <dbReference type="ARBA" id="ARBA00022786"/>
    </source>
</evidence>
<comment type="catalytic activity">
    <reaction evidence="1">
        <text>S-ubiquitinyl-[E2 ubiquitin-conjugating enzyme]-L-cysteine + [acceptor protein]-L-lysine = [E2 ubiquitin-conjugating enzyme]-L-cysteine + N(6)-ubiquitinyl-[acceptor protein]-L-lysine.</text>
        <dbReference type="EC" id="2.3.2.26"/>
    </reaction>
</comment>
<keyword evidence="7" id="KW-0436">Ligase</keyword>
<keyword evidence="4 5" id="KW-0833">Ubl conjugation pathway</keyword>
<comment type="caution">
    <text evidence="5">Lacks conserved residue(s) required for the propagation of feature annotation.</text>
</comment>
<dbReference type="EMBL" id="BLXT01004499">
    <property type="protein sequence ID" value="GFO13719.1"/>
    <property type="molecule type" value="Genomic_DNA"/>
</dbReference>
<dbReference type="InterPro" id="IPR005135">
    <property type="entry name" value="Endo/exonuclease/phosphatase"/>
</dbReference>
<keyword evidence="3" id="KW-0808">Transferase</keyword>
<dbReference type="InterPro" id="IPR044611">
    <property type="entry name" value="E3A/B/C-like"/>
</dbReference>
<gene>
    <name evidence="7" type="ORF">PoB_004022400</name>
</gene>
<dbReference type="PANTHER" id="PTHR45700:SF3">
    <property type="entry name" value="UBIQUITIN-PROTEIN LIGASE E3B"/>
    <property type="match status" value="1"/>
</dbReference>
<dbReference type="AlphaFoldDB" id="A0AAV4B4V5"/>
<reference evidence="7 8" key="1">
    <citation type="journal article" date="2021" name="Elife">
        <title>Chloroplast acquisition without the gene transfer in kleptoplastic sea slugs, Plakobranchus ocellatus.</title>
        <authorList>
            <person name="Maeda T."/>
            <person name="Takahashi S."/>
            <person name="Yoshida T."/>
            <person name="Shimamura S."/>
            <person name="Takaki Y."/>
            <person name="Nagai Y."/>
            <person name="Toyoda A."/>
            <person name="Suzuki Y."/>
            <person name="Arimoto A."/>
            <person name="Ishii H."/>
            <person name="Satoh N."/>
            <person name="Nishiyama T."/>
            <person name="Hasebe M."/>
            <person name="Maruyama T."/>
            <person name="Minagawa J."/>
            <person name="Obokata J."/>
            <person name="Shigenobu S."/>
        </authorList>
    </citation>
    <scope>NUCLEOTIDE SEQUENCE [LARGE SCALE GENOMIC DNA]</scope>
</reference>
<dbReference type="PROSITE" id="PS50237">
    <property type="entry name" value="HECT"/>
    <property type="match status" value="1"/>
</dbReference>
<evidence type="ECO:0000259" key="6">
    <source>
        <dbReference type="PROSITE" id="PS50237"/>
    </source>
</evidence>
<sequence length="593" mass="66119">MNDQAKKLGANATFLDIPVTVSPHKSLNSSKGVIRSHDLRRRRCRGTEFSASRCIGMGRYKCQHYGHGKDRCKKPAAVCVRCGKGSHVEHDCSADPHCVNCRGDHAANRWPAKQQIICGNDTVVQWNIPGFRSNFEELKLLLNRSQSAVVALQECRLGEGQVPPLGYTLLLPQGGFPGGEAALLIRNGTRFSEIDLKTGLHAAAATISLEKTPVCSLYLPPNSPLSKLSAAELFGQLPKPFLVLGDFKVHSPAWGDSRRDGRGRMLEEFTAEKDLIFKKLIRTVSGTYANCLWTTLWPTSSNVLQSFSMRPGRPYPFIKGRNLNPCALVYPRIIRYVHLMAHFRMYRQIREQTLAFVRGFKSVVNSEWLSMFSSPELQKLISGDSDSLDIEDLRRHTHYHGGYHNNHKVINWLWDIVANDLNMEEKGLFLKKPCTEAARGAVSVASKRKAEDLPTLTSASPFAGWSPFKKFMVISSKGSAKVADRSPFKIHRELKSILGDETIEVTKLGSGDLMVELKSNDQAKKLGAIATFLDIPVTVSPHKSLNSSKGVIRSRDLRCCSEEEMVEELSSVTHARRIKVRRGEDKIQTDTVV</sequence>
<evidence type="ECO:0000313" key="7">
    <source>
        <dbReference type="EMBL" id="GFO13719.1"/>
    </source>
</evidence>
<evidence type="ECO:0000256" key="1">
    <source>
        <dbReference type="ARBA" id="ARBA00000885"/>
    </source>
</evidence>
<dbReference type="InterPro" id="IPR035983">
    <property type="entry name" value="Hect_E3_ubiquitin_ligase"/>
</dbReference>
<proteinExistence type="predicted"/>
<evidence type="ECO:0000256" key="5">
    <source>
        <dbReference type="PROSITE-ProRule" id="PRU00104"/>
    </source>
</evidence>
<accession>A0AAV4B4V5</accession>
<dbReference type="SUPFAM" id="SSF56219">
    <property type="entry name" value="DNase I-like"/>
    <property type="match status" value="1"/>
</dbReference>
<feature type="domain" description="HECT" evidence="6">
    <location>
        <begin position="336"/>
        <end position="429"/>
    </location>
</feature>
<comment type="caution">
    <text evidence="7">The sequence shown here is derived from an EMBL/GenBank/DDBJ whole genome shotgun (WGS) entry which is preliminary data.</text>
</comment>
<dbReference type="GO" id="GO:0016874">
    <property type="term" value="F:ligase activity"/>
    <property type="evidence" value="ECO:0007669"/>
    <property type="project" value="UniProtKB-KW"/>
</dbReference>
<dbReference type="PANTHER" id="PTHR45700">
    <property type="entry name" value="UBIQUITIN-PROTEIN LIGASE E3C"/>
    <property type="match status" value="1"/>
</dbReference>
<evidence type="ECO:0000313" key="8">
    <source>
        <dbReference type="Proteomes" id="UP000735302"/>
    </source>
</evidence>
<dbReference type="InterPro" id="IPR000569">
    <property type="entry name" value="HECT_dom"/>
</dbReference>
<dbReference type="Proteomes" id="UP000735302">
    <property type="component" value="Unassembled WGS sequence"/>
</dbReference>